<feature type="compositionally biased region" description="Basic and acidic residues" evidence="1">
    <location>
        <begin position="80"/>
        <end position="91"/>
    </location>
</feature>
<gene>
    <name evidence="2" type="ORF">FSPOR_3977</name>
</gene>
<dbReference type="Proteomes" id="UP000266152">
    <property type="component" value="Unassembled WGS sequence"/>
</dbReference>
<name>A0A395SEB7_FUSSP</name>
<reference evidence="2 3" key="1">
    <citation type="journal article" date="2018" name="PLoS Pathog.">
        <title>Evolution of structural diversity of trichothecenes, a family of toxins produced by plant pathogenic and entomopathogenic fungi.</title>
        <authorList>
            <person name="Proctor R.H."/>
            <person name="McCormick S.P."/>
            <person name="Kim H.S."/>
            <person name="Cardoza R.E."/>
            <person name="Stanley A.M."/>
            <person name="Lindo L."/>
            <person name="Kelly A."/>
            <person name="Brown D.W."/>
            <person name="Lee T."/>
            <person name="Vaughan M.M."/>
            <person name="Alexander N.J."/>
            <person name="Busman M."/>
            <person name="Gutierrez S."/>
        </authorList>
    </citation>
    <scope>NUCLEOTIDE SEQUENCE [LARGE SCALE GENOMIC DNA]</scope>
    <source>
        <strain evidence="2 3">NRRL 3299</strain>
    </source>
</reference>
<feature type="region of interest" description="Disordered" evidence="1">
    <location>
        <begin position="1"/>
        <end position="98"/>
    </location>
</feature>
<evidence type="ECO:0000313" key="3">
    <source>
        <dbReference type="Proteomes" id="UP000266152"/>
    </source>
</evidence>
<keyword evidence="3" id="KW-1185">Reference proteome</keyword>
<feature type="region of interest" description="Disordered" evidence="1">
    <location>
        <begin position="372"/>
        <end position="391"/>
    </location>
</feature>
<feature type="region of interest" description="Disordered" evidence="1">
    <location>
        <begin position="138"/>
        <end position="217"/>
    </location>
</feature>
<feature type="compositionally biased region" description="Polar residues" evidence="1">
    <location>
        <begin position="382"/>
        <end position="391"/>
    </location>
</feature>
<sequence>MSSTDDNMDTMDASTTPVIKAKSPEYKNLMSPISNSSSEPQTVTKPRRRRKKGNNWTRKKHTLRSPTQTPIVSPTSSPEIKQEEYENHSSSEVKGSGTLWNIHDDSNMDIRRAAVERDFGLRPDLGIMDRPKMPVKSIEKTESLLSEESPSLAKPLRIAPRKGVQSILPTPETQEDDRSPATPSTNHREELTTFPNDNSVKRRHSNSSQTSDGSLVIPLHFPPNPVSRPDRAADLFWLNACMQVQHLDGTVHAPEVIVWLMTRKGGMASSWPRLEEGLTAVEMMGKDTIDPAEILRRQAEEEAIARAKEERRLANKRRYRPRGQIDKERAERRAALAAQKAQELEKDGADYTPNEDRVDDLDEILTKKAKIDTDIHSDLGRQPSNEWTEAQ</sequence>
<organism evidence="2 3">
    <name type="scientific">Fusarium sporotrichioides</name>
    <dbReference type="NCBI Taxonomy" id="5514"/>
    <lineage>
        <taxon>Eukaryota</taxon>
        <taxon>Fungi</taxon>
        <taxon>Dikarya</taxon>
        <taxon>Ascomycota</taxon>
        <taxon>Pezizomycotina</taxon>
        <taxon>Sordariomycetes</taxon>
        <taxon>Hypocreomycetidae</taxon>
        <taxon>Hypocreales</taxon>
        <taxon>Nectriaceae</taxon>
        <taxon>Fusarium</taxon>
    </lineage>
</organism>
<feature type="compositionally biased region" description="Low complexity" evidence="1">
    <location>
        <begin position="143"/>
        <end position="156"/>
    </location>
</feature>
<feature type="compositionally biased region" description="Low complexity" evidence="1">
    <location>
        <begin position="1"/>
        <end position="16"/>
    </location>
</feature>
<accession>A0A395SEB7</accession>
<feature type="compositionally biased region" description="Basic residues" evidence="1">
    <location>
        <begin position="45"/>
        <end position="63"/>
    </location>
</feature>
<evidence type="ECO:0000313" key="2">
    <source>
        <dbReference type="EMBL" id="RGP70402.1"/>
    </source>
</evidence>
<proteinExistence type="predicted"/>
<feature type="compositionally biased region" description="Polar residues" evidence="1">
    <location>
        <begin position="64"/>
        <end position="79"/>
    </location>
</feature>
<dbReference type="EMBL" id="PXOF01000051">
    <property type="protein sequence ID" value="RGP70402.1"/>
    <property type="molecule type" value="Genomic_DNA"/>
</dbReference>
<protein>
    <submittedName>
        <fullName evidence="2">Uncharacterized protein</fullName>
    </submittedName>
</protein>
<feature type="compositionally biased region" description="Polar residues" evidence="1">
    <location>
        <begin position="31"/>
        <end position="44"/>
    </location>
</feature>
<comment type="caution">
    <text evidence="2">The sequence shown here is derived from an EMBL/GenBank/DDBJ whole genome shotgun (WGS) entry which is preliminary data.</text>
</comment>
<dbReference type="AlphaFoldDB" id="A0A395SEB7"/>
<feature type="region of interest" description="Disordered" evidence="1">
    <location>
        <begin position="337"/>
        <end position="358"/>
    </location>
</feature>
<evidence type="ECO:0000256" key="1">
    <source>
        <dbReference type="SAM" id="MobiDB-lite"/>
    </source>
</evidence>